<evidence type="ECO:0000313" key="5">
    <source>
        <dbReference type="Proteomes" id="UP000190787"/>
    </source>
</evidence>
<sequence length="263" mass="28682">MINKFKRRAALAMQGRRDAALSPERLQAGDTFIVEFPKSGVTWLTMLLANAFAVEHGLGERVTFGSVRRFVPDLHASRAVAPRLSPGGVGFYKSHAGFNRNYATTIYLVRHPAAVMKSYHKFRTTLDAATPADLAVFLDDPRFGIAAWKAHVGAWIIAPRDTSQRQLHLVRYEDLVADAGAVLAALNDNLGWALSEASLAEAVARSSRDAMRAQEDLYRRHNPAHRLDFVGKGEVADDAAVAAKVARACAAELARLGYTEDAA</sequence>
<proteinExistence type="inferred from homology"/>
<dbReference type="InterPro" id="IPR027417">
    <property type="entry name" value="P-loop_NTPase"/>
</dbReference>
<dbReference type="PANTHER" id="PTHR11783">
    <property type="entry name" value="SULFOTRANSFERASE SULT"/>
    <property type="match status" value="1"/>
</dbReference>
<keyword evidence="5" id="KW-1185">Reference proteome</keyword>
<accession>A0ABX3N2Q1</accession>
<dbReference type="Gene3D" id="3.40.50.300">
    <property type="entry name" value="P-loop containing nucleotide triphosphate hydrolases"/>
    <property type="match status" value="1"/>
</dbReference>
<protein>
    <recommendedName>
        <fullName evidence="3">Sulfotransferase domain-containing protein</fullName>
    </recommendedName>
</protein>
<gene>
    <name evidence="4" type="ORF">BMI91_05670</name>
</gene>
<feature type="domain" description="Sulfotransferase" evidence="3">
    <location>
        <begin position="30"/>
        <end position="217"/>
    </location>
</feature>
<dbReference type="EMBL" id="MPZV01000001">
    <property type="protein sequence ID" value="OOY25876.1"/>
    <property type="molecule type" value="Genomic_DNA"/>
</dbReference>
<dbReference type="Pfam" id="PF00685">
    <property type="entry name" value="Sulfotransfer_1"/>
    <property type="match status" value="1"/>
</dbReference>
<name>A0ABX3N2Q1_9RHOB</name>
<dbReference type="InterPro" id="IPR000863">
    <property type="entry name" value="Sulfotransferase_dom"/>
</dbReference>
<organism evidence="4 5">
    <name type="scientific">Thioclava sediminum</name>
    <dbReference type="NCBI Taxonomy" id="1915319"/>
    <lineage>
        <taxon>Bacteria</taxon>
        <taxon>Pseudomonadati</taxon>
        <taxon>Pseudomonadota</taxon>
        <taxon>Alphaproteobacteria</taxon>
        <taxon>Rhodobacterales</taxon>
        <taxon>Paracoccaceae</taxon>
        <taxon>Thioclava</taxon>
    </lineage>
</organism>
<comment type="caution">
    <text evidence="4">The sequence shown here is derived from an EMBL/GenBank/DDBJ whole genome shotgun (WGS) entry which is preliminary data.</text>
</comment>
<evidence type="ECO:0000313" key="4">
    <source>
        <dbReference type="EMBL" id="OOY25876.1"/>
    </source>
</evidence>
<dbReference type="SUPFAM" id="SSF52540">
    <property type="entry name" value="P-loop containing nucleoside triphosphate hydrolases"/>
    <property type="match status" value="1"/>
</dbReference>
<dbReference type="RefSeq" id="WP_078604232.1">
    <property type="nucleotide sequence ID" value="NZ_MPZV01000001.1"/>
</dbReference>
<evidence type="ECO:0000259" key="3">
    <source>
        <dbReference type="Pfam" id="PF00685"/>
    </source>
</evidence>
<dbReference type="Proteomes" id="UP000190787">
    <property type="component" value="Unassembled WGS sequence"/>
</dbReference>
<reference evidence="4 5" key="1">
    <citation type="submission" date="2016-11" db="EMBL/GenBank/DDBJ databases">
        <title>A multilocus sequence analysis scheme for characterization of bacteria in the genus Thioclava.</title>
        <authorList>
            <person name="Liu Y."/>
            <person name="Shao Z."/>
        </authorList>
    </citation>
    <scope>NUCLEOTIDE SEQUENCE [LARGE SCALE GENOMIC DNA]</scope>
    <source>
        <strain evidence="4 5">TAW-CT134</strain>
    </source>
</reference>
<comment type="similarity">
    <text evidence="1">Belongs to the sulfotransferase 1 family.</text>
</comment>
<evidence type="ECO:0000256" key="2">
    <source>
        <dbReference type="ARBA" id="ARBA00022679"/>
    </source>
</evidence>
<evidence type="ECO:0000256" key="1">
    <source>
        <dbReference type="ARBA" id="ARBA00005771"/>
    </source>
</evidence>
<keyword evidence="2" id="KW-0808">Transferase</keyword>